<dbReference type="PANTHER" id="PTHR11654">
    <property type="entry name" value="OLIGOPEPTIDE TRANSPORTER-RELATED"/>
    <property type="match status" value="1"/>
</dbReference>
<keyword evidence="4 7" id="KW-1133">Transmembrane helix</keyword>
<dbReference type="AlphaFoldDB" id="A0A8S0Q593"/>
<keyword evidence="5 7" id="KW-0472">Membrane</keyword>
<gene>
    <name evidence="8" type="ORF">OLEA9_A008861</name>
</gene>
<dbReference type="Gramene" id="OE9A008861T1">
    <property type="protein sequence ID" value="OE9A008861C1"/>
    <property type="gene ID" value="OE9A008861"/>
</dbReference>
<sequence>MAYHGILSNLIIYLTKKMHQGTVKSANIVTNWAATVWMNPILGAYVADALLSRCWIFLVASAIYLLGMSLLTLAVSVQGLKPSSCVDPNPANCHRSKALRLVVFFGAIYTIAVGTGGIKPSISTIEVDQFGEFDPKEKA</sequence>
<dbReference type="OrthoDB" id="8904098at2759"/>
<dbReference type="GO" id="GO:0016020">
    <property type="term" value="C:membrane"/>
    <property type="evidence" value="ECO:0007669"/>
    <property type="project" value="UniProtKB-SubCell"/>
</dbReference>
<evidence type="ECO:0000256" key="7">
    <source>
        <dbReference type="SAM" id="Phobius"/>
    </source>
</evidence>
<evidence type="ECO:0000256" key="4">
    <source>
        <dbReference type="ARBA" id="ARBA00022989"/>
    </source>
</evidence>
<organism evidence="8 9">
    <name type="scientific">Olea europaea subsp. europaea</name>
    <dbReference type="NCBI Taxonomy" id="158383"/>
    <lineage>
        <taxon>Eukaryota</taxon>
        <taxon>Viridiplantae</taxon>
        <taxon>Streptophyta</taxon>
        <taxon>Embryophyta</taxon>
        <taxon>Tracheophyta</taxon>
        <taxon>Spermatophyta</taxon>
        <taxon>Magnoliopsida</taxon>
        <taxon>eudicotyledons</taxon>
        <taxon>Gunneridae</taxon>
        <taxon>Pentapetalae</taxon>
        <taxon>asterids</taxon>
        <taxon>lamiids</taxon>
        <taxon>Lamiales</taxon>
        <taxon>Oleaceae</taxon>
        <taxon>Oleeae</taxon>
        <taxon>Olea</taxon>
    </lineage>
</organism>
<evidence type="ECO:0000256" key="6">
    <source>
        <dbReference type="ARBA" id="ARBA00044504"/>
    </source>
</evidence>
<keyword evidence="3 7" id="KW-0812">Transmembrane</keyword>
<comment type="similarity">
    <text evidence="6">Belongs to the major facilitator superfamily. Phosphate:H(+) symporter (TC 2.A.1.9) family.</text>
</comment>
<protein>
    <submittedName>
        <fullName evidence="8">NRT1 PTR FAMILY -like</fullName>
    </submittedName>
</protein>
<dbReference type="InterPro" id="IPR036259">
    <property type="entry name" value="MFS_trans_sf"/>
</dbReference>
<feature type="transmembrane region" description="Helical" evidence="7">
    <location>
        <begin position="98"/>
        <end position="118"/>
    </location>
</feature>
<evidence type="ECO:0000313" key="9">
    <source>
        <dbReference type="Proteomes" id="UP000594638"/>
    </source>
</evidence>
<proteinExistence type="inferred from homology"/>
<evidence type="ECO:0000256" key="2">
    <source>
        <dbReference type="ARBA" id="ARBA00005982"/>
    </source>
</evidence>
<feature type="transmembrane region" description="Helical" evidence="7">
    <location>
        <begin position="55"/>
        <end position="77"/>
    </location>
</feature>
<evidence type="ECO:0000256" key="1">
    <source>
        <dbReference type="ARBA" id="ARBA00004141"/>
    </source>
</evidence>
<dbReference type="EMBL" id="CACTIH010000757">
    <property type="protein sequence ID" value="CAA2962143.1"/>
    <property type="molecule type" value="Genomic_DNA"/>
</dbReference>
<reference evidence="8 9" key="1">
    <citation type="submission" date="2019-12" db="EMBL/GenBank/DDBJ databases">
        <authorList>
            <person name="Alioto T."/>
            <person name="Alioto T."/>
            <person name="Gomez Garrido J."/>
        </authorList>
    </citation>
    <scope>NUCLEOTIDE SEQUENCE [LARGE SCALE GENOMIC DNA]</scope>
</reference>
<name>A0A8S0Q593_OLEEU</name>
<comment type="caution">
    <text evidence="8">The sequence shown here is derived from an EMBL/GenBank/DDBJ whole genome shotgun (WGS) entry which is preliminary data.</text>
</comment>
<dbReference type="InterPro" id="IPR000109">
    <property type="entry name" value="POT_fam"/>
</dbReference>
<accession>A0A8S0Q593</accession>
<keyword evidence="9" id="KW-1185">Reference proteome</keyword>
<evidence type="ECO:0000256" key="3">
    <source>
        <dbReference type="ARBA" id="ARBA00022692"/>
    </source>
</evidence>
<dbReference type="Proteomes" id="UP000594638">
    <property type="component" value="Unassembled WGS sequence"/>
</dbReference>
<dbReference type="Pfam" id="PF00854">
    <property type="entry name" value="PTR2"/>
    <property type="match status" value="1"/>
</dbReference>
<evidence type="ECO:0000256" key="5">
    <source>
        <dbReference type="ARBA" id="ARBA00023136"/>
    </source>
</evidence>
<dbReference type="Gene3D" id="1.20.1250.20">
    <property type="entry name" value="MFS general substrate transporter like domains"/>
    <property type="match status" value="1"/>
</dbReference>
<comment type="subcellular location">
    <subcellularLocation>
        <location evidence="1">Membrane</location>
        <topology evidence="1">Multi-pass membrane protein</topology>
    </subcellularLocation>
</comment>
<dbReference type="GO" id="GO:0022857">
    <property type="term" value="F:transmembrane transporter activity"/>
    <property type="evidence" value="ECO:0007669"/>
    <property type="project" value="InterPro"/>
</dbReference>
<comment type="similarity">
    <text evidence="2">Belongs to the major facilitator superfamily. Proton-dependent oligopeptide transporter (POT/PTR) (TC 2.A.17) family.</text>
</comment>
<evidence type="ECO:0000313" key="8">
    <source>
        <dbReference type="EMBL" id="CAA2962143.1"/>
    </source>
</evidence>